<dbReference type="GO" id="GO:0080044">
    <property type="term" value="F:quercetin 7-O-glucosyltransferase activity"/>
    <property type="evidence" value="ECO:0007669"/>
    <property type="project" value="TreeGrafter"/>
</dbReference>
<evidence type="ECO:0000256" key="1">
    <source>
        <dbReference type="ARBA" id="ARBA00004935"/>
    </source>
</evidence>
<dbReference type="GO" id="GO:0080043">
    <property type="term" value="F:quercetin 3-O-glucosyltransferase activity"/>
    <property type="evidence" value="ECO:0007669"/>
    <property type="project" value="TreeGrafter"/>
</dbReference>
<evidence type="ECO:0000313" key="7">
    <source>
        <dbReference type="EMBL" id="VFU21100.1"/>
    </source>
</evidence>
<dbReference type="InterPro" id="IPR035595">
    <property type="entry name" value="UDP_glycos_trans_CS"/>
</dbReference>
<protein>
    <recommendedName>
        <fullName evidence="3">anthocyanidin 3-O-glucosyltransferase</fullName>
        <ecNumber evidence="3">2.4.1.115</ecNumber>
    </recommendedName>
</protein>
<comment type="pathway">
    <text evidence="1">Pigment biosynthesis; anthocyanin biosynthesis.</text>
</comment>
<dbReference type="CDD" id="cd03784">
    <property type="entry name" value="GT1_Gtf-like"/>
    <property type="match status" value="2"/>
</dbReference>
<dbReference type="GO" id="GO:0009718">
    <property type="term" value="P:anthocyanin-containing compound biosynthetic process"/>
    <property type="evidence" value="ECO:0007669"/>
    <property type="project" value="UniProtKB-UniPathway"/>
</dbReference>
<dbReference type="PROSITE" id="PS00375">
    <property type="entry name" value="UDPGT"/>
    <property type="match status" value="1"/>
</dbReference>
<evidence type="ECO:0000256" key="2">
    <source>
        <dbReference type="ARBA" id="ARBA00009995"/>
    </source>
</evidence>
<dbReference type="FunFam" id="3.40.50.2000:FF:000065">
    <property type="entry name" value="Glycosyltransferase"/>
    <property type="match status" value="1"/>
</dbReference>
<evidence type="ECO:0000256" key="6">
    <source>
        <dbReference type="ARBA" id="ARBA00047606"/>
    </source>
</evidence>
<comment type="catalytic activity">
    <reaction evidence="6">
        <text>an anthocyanidin + UDP-alpha-D-glucose + H(+) = an anthocyanidin 3-O-beta-D-glucoside + UDP</text>
        <dbReference type="Rhea" id="RHEA:20093"/>
        <dbReference type="ChEBI" id="CHEBI:15378"/>
        <dbReference type="ChEBI" id="CHEBI:16307"/>
        <dbReference type="ChEBI" id="CHEBI:58223"/>
        <dbReference type="ChEBI" id="CHEBI:58885"/>
        <dbReference type="ChEBI" id="CHEBI:143576"/>
        <dbReference type="EC" id="2.4.1.115"/>
    </reaction>
</comment>
<accession>A0A6N2JZX3</accession>
<dbReference type="AlphaFoldDB" id="A0A6N2JZX3"/>
<dbReference type="GO" id="GO:0047213">
    <property type="term" value="F:anthocyanidin 3-O-glucosyltransferase activity"/>
    <property type="evidence" value="ECO:0007669"/>
    <property type="project" value="UniProtKB-EC"/>
</dbReference>
<dbReference type="EC" id="2.4.1.115" evidence="3"/>
<keyword evidence="5" id="KW-0808">Transferase</keyword>
<evidence type="ECO:0000256" key="5">
    <source>
        <dbReference type="ARBA" id="ARBA00022679"/>
    </source>
</evidence>
<name>A0A6N2JZX3_SALVM</name>
<dbReference type="FunFam" id="3.40.50.2000:FF:000056">
    <property type="entry name" value="Glycosyltransferase"/>
    <property type="match status" value="1"/>
</dbReference>
<reference evidence="7" key="1">
    <citation type="submission" date="2019-03" db="EMBL/GenBank/DDBJ databases">
        <authorList>
            <person name="Mank J."/>
            <person name="Almeida P."/>
        </authorList>
    </citation>
    <scope>NUCLEOTIDE SEQUENCE</scope>
    <source>
        <strain evidence="7">78183</strain>
    </source>
</reference>
<keyword evidence="4" id="KW-0328">Glycosyltransferase</keyword>
<dbReference type="Gene3D" id="3.40.50.2000">
    <property type="entry name" value="Glycogen Phosphorylase B"/>
    <property type="match status" value="5"/>
</dbReference>
<comment type="similarity">
    <text evidence="2">Belongs to the UDP-glycosyltransferase family.</text>
</comment>
<dbReference type="EMBL" id="CAADRP010000002">
    <property type="protein sequence ID" value="VFU21100.1"/>
    <property type="molecule type" value="Genomic_DNA"/>
</dbReference>
<sequence length="640" mass="71359">MVAFQERPDKPHAVCIPCAAQSHIKSMLKLAKLLHRKGFHITFVNTEFTHQRLLKSRGPDAMDGLRDFRFESIPDGLPPSNENATQDAAALCEASKNSLALFNALLDKLNDSASSNVPPVTCIVSDGFMPVTIDAAEMHQIPIALFFTISACSFMGYKHFQALQEKGLTPLKDESFLTNGYLDKVVDWIPGMRGIRLRDLPSFIRTTDPDDFFFKFCAECAGRASEGSAVIFHTFDVLEQEVLNALYPMFPRVYTIGPLELLLNQKQEADLSSVGCNLWKEEVECLHWLDSNKPRSVIYVNFGSIVTVTNEQLVEFGMGLAESGHPFLWIIRPDMMKKKAMEWRKLAEEPSGPSGPDAMIGLPNFRFESIPDGLPPSNENATQDVAALCEAAMKNLLAPFNELLDKLNDSASSNAPPVTCIVSDGSAVIFHTFDVLEQEVLNALYTMFPRVYTIGPLELLLNQKQEADLISVGCKLWKEVVECLHWLDSNKPRSVIYVNFGSIVTVTNEQLVEFGLGLAESGHQFLWIIRPDMVVVDSAILPPEYSEETKEVSFICSWCPQEEVLNHPSIGGFLTHSGWGSTIESISCGMPMLCWPFRGDQQTNSRYTCPEWGIGMEIDSNVKRENVKKLVLELMEGEKG</sequence>
<dbReference type="SUPFAM" id="SSF53756">
    <property type="entry name" value="UDP-Glycosyltransferase/glycogen phosphorylase"/>
    <property type="match status" value="2"/>
</dbReference>
<dbReference type="InterPro" id="IPR002213">
    <property type="entry name" value="UDP_glucos_trans"/>
</dbReference>
<evidence type="ECO:0000256" key="4">
    <source>
        <dbReference type="ARBA" id="ARBA00022676"/>
    </source>
</evidence>
<proteinExistence type="inferred from homology"/>
<dbReference type="PANTHER" id="PTHR11926">
    <property type="entry name" value="GLUCOSYL/GLUCURONOSYL TRANSFERASES"/>
    <property type="match status" value="1"/>
</dbReference>
<gene>
    <name evidence="7" type="ORF">SVIM_LOCUS10769</name>
</gene>
<dbReference type="Pfam" id="PF00201">
    <property type="entry name" value="UDPGT"/>
    <property type="match status" value="1"/>
</dbReference>
<organism evidence="7">
    <name type="scientific">Salix viminalis</name>
    <name type="common">Common osier</name>
    <name type="synonym">Basket willow</name>
    <dbReference type="NCBI Taxonomy" id="40686"/>
    <lineage>
        <taxon>Eukaryota</taxon>
        <taxon>Viridiplantae</taxon>
        <taxon>Streptophyta</taxon>
        <taxon>Embryophyta</taxon>
        <taxon>Tracheophyta</taxon>
        <taxon>Spermatophyta</taxon>
        <taxon>Magnoliopsida</taxon>
        <taxon>eudicotyledons</taxon>
        <taxon>Gunneridae</taxon>
        <taxon>Pentapetalae</taxon>
        <taxon>rosids</taxon>
        <taxon>fabids</taxon>
        <taxon>Malpighiales</taxon>
        <taxon>Salicaceae</taxon>
        <taxon>Saliceae</taxon>
        <taxon>Salix</taxon>
    </lineage>
</organism>
<dbReference type="UniPathway" id="UPA00009"/>
<dbReference type="PANTHER" id="PTHR11926:SF1551">
    <property type="entry name" value="GLYCOSYLTRANSFERASE"/>
    <property type="match status" value="1"/>
</dbReference>
<evidence type="ECO:0000256" key="3">
    <source>
        <dbReference type="ARBA" id="ARBA00012585"/>
    </source>
</evidence>